<organism evidence="1 2">
    <name type="scientific">Leucocoprinus leucothites</name>
    <dbReference type="NCBI Taxonomy" id="201217"/>
    <lineage>
        <taxon>Eukaryota</taxon>
        <taxon>Fungi</taxon>
        <taxon>Dikarya</taxon>
        <taxon>Basidiomycota</taxon>
        <taxon>Agaricomycotina</taxon>
        <taxon>Agaricomycetes</taxon>
        <taxon>Agaricomycetidae</taxon>
        <taxon>Agaricales</taxon>
        <taxon>Agaricineae</taxon>
        <taxon>Agaricaceae</taxon>
        <taxon>Leucocoprinus</taxon>
    </lineage>
</organism>
<accession>A0A8H5D938</accession>
<name>A0A8H5D938_9AGAR</name>
<protein>
    <submittedName>
        <fullName evidence="1">Uncharacterized protein</fullName>
    </submittedName>
</protein>
<evidence type="ECO:0000313" key="2">
    <source>
        <dbReference type="Proteomes" id="UP000559027"/>
    </source>
</evidence>
<comment type="caution">
    <text evidence="1">The sequence shown here is derived from an EMBL/GenBank/DDBJ whole genome shotgun (WGS) entry which is preliminary data.</text>
</comment>
<dbReference type="Proteomes" id="UP000559027">
    <property type="component" value="Unassembled WGS sequence"/>
</dbReference>
<evidence type="ECO:0000313" key="1">
    <source>
        <dbReference type="EMBL" id="KAF5355805.1"/>
    </source>
</evidence>
<gene>
    <name evidence="1" type="ORF">D9756_004087</name>
</gene>
<dbReference type="AlphaFoldDB" id="A0A8H5D938"/>
<dbReference type="EMBL" id="JAACJO010000007">
    <property type="protein sequence ID" value="KAF5355805.1"/>
    <property type="molecule type" value="Genomic_DNA"/>
</dbReference>
<keyword evidence="2" id="KW-1185">Reference proteome</keyword>
<reference evidence="1 2" key="1">
    <citation type="journal article" date="2020" name="ISME J.">
        <title>Uncovering the hidden diversity of litter-decomposition mechanisms in mushroom-forming fungi.</title>
        <authorList>
            <person name="Floudas D."/>
            <person name="Bentzer J."/>
            <person name="Ahren D."/>
            <person name="Johansson T."/>
            <person name="Persson P."/>
            <person name="Tunlid A."/>
        </authorList>
    </citation>
    <scope>NUCLEOTIDE SEQUENCE [LARGE SCALE GENOMIC DNA]</scope>
    <source>
        <strain evidence="1 2">CBS 146.42</strain>
    </source>
</reference>
<sequence length="220" mass="24088">MTIMKELLGLRPSAPIISQYINSLAEAAKIPKGTTPGPEIKSYSDAVYFNYYPLGISLVFVPTDGYKPKTGLELDHLQQEKLVLDSIDIYNVPKTPVTDTDESKSSRSELVFTTFPVSPIVLPITAQPKDQDGKIIERRPQLDITLESSGKDFVGALGEPDRKGGGTGPSSGSINIWCEWSKDGLMVEFGGAQSKGPRAWDTGKDATWKVITIFRPVKRD</sequence>
<proteinExistence type="predicted"/>
<dbReference type="OrthoDB" id="2224399at2759"/>